<name>A0A7S0BHF5_9RHOD</name>
<dbReference type="Gene3D" id="3.90.550.20">
    <property type="match status" value="1"/>
</dbReference>
<proteinExistence type="predicted"/>
<evidence type="ECO:0000313" key="3">
    <source>
        <dbReference type="EMBL" id="CAD8394209.1"/>
    </source>
</evidence>
<dbReference type="AlphaFoldDB" id="A0A7S0BHF5"/>
<reference evidence="3" key="1">
    <citation type="submission" date="2021-01" db="EMBL/GenBank/DDBJ databases">
        <authorList>
            <person name="Corre E."/>
            <person name="Pelletier E."/>
            <person name="Niang G."/>
            <person name="Scheremetjew M."/>
            <person name="Finn R."/>
            <person name="Kale V."/>
            <person name="Holt S."/>
            <person name="Cochrane G."/>
            <person name="Meng A."/>
            <person name="Brown T."/>
            <person name="Cohen L."/>
        </authorList>
    </citation>
    <scope>NUCLEOTIDE SEQUENCE</scope>
    <source>
        <strain evidence="3">UTEX LB 2760</strain>
    </source>
</reference>
<protein>
    <submittedName>
        <fullName evidence="3">Uncharacterized protein</fullName>
    </submittedName>
</protein>
<dbReference type="PANTHER" id="PTHR32385:SF23">
    <property type="entry name" value="NUCLEOTIDE-DIPHOSPHO-SUGAR TRANSFERASE"/>
    <property type="match status" value="1"/>
</dbReference>
<keyword evidence="2" id="KW-0812">Transmembrane</keyword>
<dbReference type="PANTHER" id="PTHR32385">
    <property type="entry name" value="MANNOSYL PHOSPHORYLINOSITOL CERAMIDE SYNTHASE"/>
    <property type="match status" value="1"/>
</dbReference>
<gene>
    <name evidence="3" type="ORF">RMAR0315_LOCUS4194</name>
</gene>
<organism evidence="3">
    <name type="scientific">Rhodosorus marinus</name>
    <dbReference type="NCBI Taxonomy" id="101924"/>
    <lineage>
        <taxon>Eukaryota</taxon>
        <taxon>Rhodophyta</taxon>
        <taxon>Stylonematophyceae</taxon>
        <taxon>Stylonematales</taxon>
        <taxon>Stylonemataceae</taxon>
        <taxon>Rhodosorus</taxon>
    </lineage>
</organism>
<dbReference type="Pfam" id="PF04488">
    <property type="entry name" value="Gly_transf_sug"/>
    <property type="match status" value="1"/>
</dbReference>
<dbReference type="EMBL" id="HBEK01007749">
    <property type="protein sequence ID" value="CAD8394209.1"/>
    <property type="molecule type" value="Transcribed_RNA"/>
</dbReference>
<keyword evidence="2" id="KW-1133">Transmembrane helix</keyword>
<sequence length="392" mass="45016">MTVYKERKWVSRRPWDGVRFRVCILGLVLMLYVWKPYKVIGGLVFRVATGPELTLTKEGRDQILNSNIYPSNFPDEERRSPRIETKDGVTCRIPKILHQTYKTKDADKWPVKEWVRYRDSWRNNHPVSEGWSMKLWTDEDNLELVTSYYPEYLDLYKAIKLGVSRADFARMLYMHLHGGIYADMDVASAEPLEVFFNESDEACVDAGVIVGHMGEEDGSDSIPNAFIMSEPGHPLWRYCIESAPTSAITVEARYGPTHIKRCVKAFTDNPVNEGTRISGGLLNDSSEKGGAVFLAPTVFFYPYSWANLGALPFCDDYRFALGKEDYIDDDLRGKCESELKEFADHSVVSASRTAPITYTMWCHSWGQFFERNKVTYKIAKLLRIVHPRLAHF</sequence>
<accession>A0A7S0BHF5</accession>
<keyword evidence="2" id="KW-0472">Membrane</keyword>
<dbReference type="GO" id="GO:0000030">
    <property type="term" value="F:mannosyltransferase activity"/>
    <property type="evidence" value="ECO:0007669"/>
    <property type="project" value="TreeGrafter"/>
</dbReference>
<dbReference type="InterPro" id="IPR051706">
    <property type="entry name" value="Glycosyltransferase_domain"/>
</dbReference>
<evidence type="ECO:0000256" key="1">
    <source>
        <dbReference type="ARBA" id="ARBA00022679"/>
    </source>
</evidence>
<evidence type="ECO:0000256" key="2">
    <source>
        <dbReference type="SAM" id="Phobius"/>
    </source>
</evidence>
<dbReference type="InterPro" id="IPR029044">
    <property type="entry name" value="Nucleotide-diphossugar_trans"/>
</dbReference>
<dbReference type="GO" id="GO:0016020">
    <property type="term" value="C:membrane"/>
    <property type="evidence" value="ECO:0007669"/>
    <property type="project" value="GOC"/>
</dbReference>
<feature type="transmembrane region" description="Helical" evidence="2">
    <location>
        <begin position="20"/>
        <end position="37"/>
    </location>
</feature>
<dbReference type="InterPro" id="IPR007577">
    <property type="entry name" value="GlycoTrfase_DXD_sugar-bd_CS"/>
</dbReference>
<dbReference type="SUPFAM" id="SSF53448">
    <property type="entry name" value="Nucleotide-diphospho-sugar transferases"/>
    <property type="match status" value="1"/>
</dbReference>
<keyword evidence="1" id="KW-0808">Transferase</keyword>
<dbReference type="GO" id="GO:0051999">
    <property type="term" value="P:mannosyl-inositol phosphorylceramide biosynthetic process"/>
    <property type="evidence" value="ECO:0007669"/>
    <property type="project" value="TreeGrafter"/>
</dbReference>